<sequence length="111" mass="12088">MTRSVVVRRLLALDEAGTLQTVHVRIAAQMAGVNVRTMWRWLAVAKESGRVGTRTAAGWVRVHGCVVGPAGGVGREREGVARWMTEHADQVLSSLGRDRLPSLTTLHEAVH</sequence>
<evidence type="ECO:0000313" key="2">
    <source>
        <dbReference type="Proteomes" id="UP001552594"/>
    </source>
</evidence>
<reference evidence="1 2" key="1">
    <citation type="submission" date="2024-06" db="EMBL/GenBank/DDBJ databases">
        <title>The Natural Products Discovery Center: Release of the First 8490 Sequenced Strains for Exploring Actinobacteria Biosynthetic Diversity.</title>
        <authorList>
            <person name="Kalkreuter E."/>
            <person name="Kautsar S.A."/>
            <person name="Yang D."/>
            <person name="Bader C.D."/>
            <person name="Teijaro C.N."/>
            <person name="Fluegel L."/>
            <person name="Davis C.M."/>
            <person name="Simpson J.R."/>
            <person name="Lauterbach L."/>
            <person name="Steele A.D."/>
            <person name="Gui C."/>
            <person name="Meng S."/>
            <person name="Li G."/>
            <person name="Viehrig K."/>
            <person name="Ye F."/>
            <person name="Su P."/>
            <person name="Kiefer A.F."/>
            <person name="Nichols A."/>
            <person name="Cepeda A.J."/>
            <person name="Yan W."/>
            <person name="Fan B."/>
            <person name="Jiang Y."/>
            <person name="Adhikari A."/>
            <person name="Zheng C.-J."/>
            <person name="Schuster L."/>
            <person name="Cowan T.M."/>
            <person name="Smanski M.J."/>
            <person name="Chevrette M.G."/>
            <person name="De Carvalho L.P.S."/>
            <person name="Shen B."/>
        </authorList>
    </citation>
    <scope>NUCLEOTIDE SEQUENCE [LARGE SCALE GENOMIC DNA]</scope>
    <source>
        <strain evidence="1 2">NPDC052347</strain>
    </source>
</reference>
<protein>
    <recommendedName>
        <fullName evidence="3">Transposase</fullName>
    </recommendedName>
</protein>
<organism evidence="1 2">
    <name type="scientific">Streptomyces orinoci</name>
    <name type="common">Streptoverticillium orinoci</name>
    <dbReference type="NCBI Taxonomy" id="67339"/>
    <lineage>
        <taxon>Bacteria</taxon>
        <taxon>Bacillati</taxon>
        <taxon>Actinomycetota</taxon>
        <taxon>Actinomycetes</taxon>
        <taxon>Kitasatosporales</taxon>
        <taxon>Streptomycetaceae</taxon>
        <taxon>Streptomyces</taxon>
    </lineage>
</organism>
<proteinExistence type="predicted"/>
<comment type="caution">
    <text evidence="1">The sequence shown here is derived from an EMBL/GenBank/DDBJ whole genome shotgun (WGS) entry which is preliminary data.</text>
</comment>
<evidence type="ECO:0000313" key="1">
    <source>
        <dbReference type="EMBL" id="MEV5508240.1"/>
    </source>
</evidence>
<dbReference type="RefSeq" id="WP_162605214.1">
    <property type="nucleotide sequence ID" value="NZ_JBFAUK010000012.1"/>
</dbReference>
<name>A0ABV3K356_STRON</name>
<keyword evidence="2" id="KW-1185">Reference proteome</keyword>
<gene>
    <name evidence="1" type="ORF">AB0L16_17450</name>
</gene>
<dbReference type="EMBL" id="JBFAUK010000012">
    <property type="protein sequence ID" value="MEV5508240.1"/>
    <property type="molecule type" value="Genomic_DNA"/>
</dbReference>
<dbReference type="Proteomes" id="UP001552594">
    <property type="component" value="Unassembled WGS sequence"/>
</dbReference>
<evidence type="ECO:0008006" key="3">
    <source>
        <dbReference type="Google" id="ProtNLM"/>
    </source>
</evidence>
<accession>A0ABV3K356</accession>